<evidence type="ECO:0000313" key="2">
    <source>
        <dbReference type="EMBL" id="RCU56380.1"/>
    </source>
</evidence>
<dbReference type="Proteomes" id="UP000252249">
    <property type="component" value="Unassembled WGS sequence"/>
</dbReference>
<keyword evidence="1" id="KW-0812">Transmembrane</keyword>
<feature type="transmembrane region" description="Helical" evidence="1">
    <location>
        <begin position="37"/>
        <end position="55"/>
    </location>
</feature>
<name>A0A368P293_9FLAO</name>
<proteinExistence type="predicted"/>
<keyword evidence="1" id="KW-0472">Membrane</keyword>
<dbReference type="EMBL" id="QPIG01000007">
    <property type="protein sequence ID" value="RCU56380.1"/>
    <property type="molecule type" value="Genomic_DNA"/>
</dbReference>
<gene>
    <name evidence="2" type="ORF">DU428_13035</name>
</gene>
<feature type="transmembrane region" description="Helical" evidence="1">
    <location>
        <begin position="7"/>
        <end position="25"/>
    </location>
</feature>
<keyword evidence="1" id="KW-1133">Transmembrane helix</keyword>
<accession>A0A368P293</accession>
<evidence type="ECO:0000313" key="3">
    <source>
        <dbReference type="Proteomes" id="UP000252249"/>
    </source>
</evidence>
<keyword evidence="3" id="KW-1185">Reference proteome</keyword>
<organism evidence="2 3">
    <name type="scientific">Oceanihabitans sediminis</name>
    <dbReference type="NCBI Taxonomy" id="1812012"/>
    <lineage>
        <taxon>Bacteria</taxon>
        <taxon>Pseudomonadati</taxon>
        <taxon>Bacteroidota</taxon>
        <taxon>Flavobacteriia</taxon>
        <taxon>Flavobacteriales</taxon>
        <taxon>Flavobacteriaceae</taxon>
        <taxon>Oceanihabitans</taxon>
    </lineage>
</organism>
<reference evidence="2 3" key="1">
    <citation type="submission" date="2018-07" db="EMBL/GenBank/DDBJ databases">
        <title>Oceanihabitans testaceum sp. nov., isolated from marine sediment.</title>
        <authorList>
            <person name="Li C.-M."/>
        </authorList>
    </citation>
    <scope>NUCLEOTIDE SEQUENCE [LARGE SCALE GENOMIC DNA]</scope>
    <source>
        <strain evidence="2 3">S9-10</strain>
    </source>
</reference>
<dbReference type="AlphaFoldDB" id="A0A368P293"/>
<evidence type="ECO:0000256" key="1">
    <source>
        <dbReference type="SAM" id="Phobius"/>
    </source>
</evidence>
<protein>
    <submittedName>
        <fullName evidence="2">Uncharacterized protein</fullName>
    </submittedName>
</protein>
<comment type="caution">
    <text evidence="2">The sequence shown here is derived from an EMBL/GenBank/DDBJ whole genome shotgun (WGS) entry which is preliminary data.</text>
</comment>
<sequence>MKIIIGVLSFIIGGIITVLLFRPIISSFITSETVLDTLHIAFNLFVAIQLYRLAVKNFLNKENDSD</sequence>